<keyword evidence="1" id="KW-0175">Coiled coil</keyword>
<protein>
    <submittedName>
        <fullName evidence="5">Pilus assembly protein FimV</fullName>
    </submittedName>
</protein>
<feature type="signal peptide" evidence="3">
    <location>
        <begin position="1"/>
        <end position="31"/>
    </location>
</feature>
<dbReference type="Gene3D" id="3.10.350.10">
    <property type="entry name" value="LysM domain"/>
    <property type="match status" value="1"/>
</dbReference>
<feature type="compositionally biased region" description="Polar residues" evidence="2">
    <location>
        <begin position="682"/>
        <end position="691"/>
    </location>
</feature>
<dbReference type="NCBIfam" id="TIGR03505">
    <property type="entry name" value="FimV_core"/>
    <property type="match status" value="1"/>
</dbReference>
<evidence type="ECO:0000313" key="5">
    <source>
        <dbReference type="EMBL" id="TDX30478.1"/>
    </source>
</evidence>
<dbReference type="CDD" id="cd00118">
    <property type="entry name" value="LysM"/>
    <property type="match status" value="1"/>
</dbReference>
<dbReference type="OrthoDB" id="5298707at2"/>
<feature type="compositionally biased region" description="Low complexity" evidence="2">
    <location>
        <begin position="310"/>
        <end position="319"/>
    </location>
</feature>
<accession>A0A4R8FUP7</accession>
<name>A0A4R8FUP7_9GAMM</name>
<dbReference type="Gene3D" id="1.25.40.10">
    <property type="entry name" value="Tetratricopeptide repeat domain"/>
    <property type="match status" value="1"/>
</dbReference>
<keyword evidence="3" id="KW-0732">Signal</keyword>
<evidence type="ECO:0000256" key="2">
    <source>
        <dbReference type="SAM" id="MobiDB-lite"/>
    </source>
</evidence>
<evidence type="ECO:0000256" key="1">
    <source>
        <dbReference type="SAM" id="Coils"/>
    </source>
</evidence>
<comment type="caution">
    <text evidence="5">The sequence shown here is derived from an EMBL/GenBank/DDBJ whole genome shotgun (WGS) entry which is preliminary data.</text>
</comment>
<dbReference type="InterPro" id="IPR018392">
    <property type="entry name" value="LysM"/>
</dbReference>
<feature type="coiled-coil region" evidence="1">
    <location>
        <begin position="334"/>
        <end position="375"/>
    </location>
</feature>
<feature type="region of interest" description="Disordered" evidence="2">
    <location>
        <begin position="300"/>
        <end position="319"/>
    </location>
</feature>
<feature type="chain" id="PRO_5020384393" evidence="3">
    <location>
        <begin position="32"/>
        <end position="722"/>
    </location>
</feature>
<feature type="domain" description="FimV N-terminal" evidence="4">
    <location>
        <begin position="32"/>
        <end position="138"/>
    </location>
</feature>
<feature type="region of interest" description="Disordered" evidence="2">
    <location>
        <begin position="642"/>
        <end position="694"/>
    </location>
</feature>
<dbReference type="Pfam" id="PF25800">
    <property type="entry name" value="FimV_N"/>
    <property type="match status" value="1"/>
</dbReference>
<dbReference type="SUPFAM" id="SSF48452">
    <property type="entry name" value="TPR-like"/>
    <property type="match status" value="1"/>
</dbReference>
<reference evidence="5 6" key="1">
    <citation type="submission" date="2019-03" db="EMBL/GenBank/DDBJ databases">
        <title>Freshwater and sediment microbial communities from various areas in North America, analyzing microbe dynamics in response to fracking.</title>
        <authorList>
            <person name="Lamendella R."/>
        </authorList>
    </citation>
    <scope>NUCLEOTIDE SEQUENCE [LARGE SCALE GENOMIC DNA]</scope>
    <source>
        <strain evidence="5 6">6_TX</strain>
    </source>
</reference>
<sequence length="722" mass="76949">MTAITAGDMMRRTVSLAALVTLATASPGLQALGLAEPEVTSSLSEPLQARMTLSDLQGLDPSHLIVKLADAEAFAQAGLPRSALAESVQVALSREAGRLSVTLSTDKPVNEPYLDLLLALEWPNGTMRRQVTLLLDPPGYASTAALIGNEQPRSAGTPRMAQASPLASASPIQGSESQAVAPVVQSRRIEVRPGDTLWGIAARLERPDGVSVEQAMMALFRANPAAFPGGNINNLRAGAMLEKPSAQQLLTDSSSEARHQVSQQNQAWRVQERDAPLPAPEAPRLTLLSDAELAAETLAASGDPASQRLADSAASGGVAAPGVDAPSLDAATRLAALEANWQASREALAEVRDERDRLQDEMLSLREDMAALRELLSQSLAAVPEGQATASVQPEPALATDAQASTPQVLPPQGQAGKTGLWQGVWQGIVDQAGLIGGSAIALLLLVWAVVRRRSQRAPEEALDYGFPQAISESGVPDFVEKVPATVPQAAAAPAEATPQAETINEADIFIAYGRYEQARDLLEKSLESEPERHDLRLKLLITYTELGMRDAAEGESARLLEHAEDSYRADVEHLMARFADDAGSSADEPQAVEPSRASAERDDDLAPALSDVAERLQDEASHVEEAVASVAADVERIIDYEPPSLESDHPPRRDELQQPSIDFPEFPDAGNGSSLLDDRGSSPSEVMSTEDQWDIEEVAFEPLNLDNVQPATDTARIEPER</sequence>
<feature type="compositionally biased region" description="Basic and acidic residues" evidence="2">
    <location>
        <begin position="647"/>
        <end position="657"/>
    </location>
</feature>
<proteinExistence type="predicted"/>
<dbReference type="EMBL" id="SOEC01000005">
    <property type="protein sequence ID" value="TDX30478.1"/>
    <property type="molecule type" value="Genomic_DNA"/>
</dbReference>
<feature type="region of interest" description="Disordered" evidence="2">
    <location>
        <begin position="250"/>
        <end position="281"/>
    </location>
</feature>
<organism evidence="5 6">
    <name type="scientific">Modicisalibacter xianhensis</name>
    <dbReference type="NCBI Taxonomy" id="442341"/>
    <lineage>
        <taxon>Bacteria</taxon>
        <taxon>Pseudomonadati</taxon>
        <taxon>Pseudomonadota</taxon>
        <taxon>Gammaproteobacteria</taxon>
        <taxon>Oceanospirillales</taxon>
        <taxon>Halomonadaceae</taxon>
        <taxon>Modicisalibacter</taxon>
    </lineage>
</organism>
<gene>
    <name evidence="5" type="ORF">DFO67_105268</name>
</gene>
<dbReference type="InterPro" id="IPR036779">
    <property type="entry name" value="LysM_dom_sf"/>
</dbReference>
<dbReference type="InterPro" id="IPR011990">
    <property type="entry name" value="TPR-like_helical_dom_sf"/>
</dbReference>
<dbReference type="InterPro" id="IPR057840">
    <property type="entry name" value="FimV_N"/>
</dbReference>
<evidence type="ECO:0000259" key="4">
    <source>
        <dbReference type="Pfam" id="PF25800"/>
    </source>
</evidence>
<dbReference type="Pfam" id="PF14559">
    <property type="entry name" value="TPR_19"/>
    <property type="match status" value="1"/>
</dbReference>
<feature type="compositionally biased region" description="Polar residues" evidence="2">
    <location>
        <begin position="250"/>
        <end position="268"/>
    </location>
</feature>
<evidence type="ECO:0000256" key="3">
    <source>
        <dbReference type="SAM" id="SignalP"/>
    </source>
</evidence>
<dbReference type="InterPro" id="IPR020012">
    <property type="entry name" value="LysM_FimV"/>
</dbReference>
<dbReference type="AlphaFoldDB" id="A0A4R8FUP7"/>
<feature type="region of interest" description="Disordered" evidence="2">
    <location>
        <begin position="582"/>
        <end position="605"/>
    </location>
</feature>
<evidence type="ECO:0000313" key="6">
    <source>
        <dbReference type="Proteomes" id="UP000294489"/>
    </source>
</evidence>
<dbReference type="Proteomes" id="UP000294489">
    <property type="component" value="Unassembled WGS sequence"/>
</dbReference>